<comment type="caution">
    <text evidence="2">The sequence shown here is derived from an EMBL/GenBank/DDBJ whole genome shotgun (WGS) entry which is preliminary data.</text>
</comment>
<name>A0A3D8LA22_9BACT</name>
<sequence length="153" mass="16697">MGMRGTGAISQALLGSTTMAIIAQSKVPVMAVPAKREFNGLNTVVAAMDLTQLPDLHTLDPLKTIASTFNSHLHVLHLYKKDTEQAERNKATGSLDALDACMQEINHDIHFKQTEDIPKGIHDYVEALQADLLALLPSQHTFLSRLLNKSITG</sequence>
<protein>
    <recommendedName>
        <fullName evidence="1">UspA domain-containing protein</fullName>
    </recommendedName>
</protein>
<dbReference type="EMBL" id="QRGR01000017">
    <property type="protein sequence ID" value="RDV14193.1"/>
    <property type="molecule type" value="Genomic_DNA"/>
</dbReference>
<evidence type="ECO:0000313" key="2">
    <source>
        <dbReference type="EMBL" id="RDV14193.1"/>
    </source>
</evidence>
<organism evidence="2 3">
    <name type="scientific">Pontibacter diazotrophicus</name>
    <dbReference type="NCBI Taxonomy" id="1400979"/>
    <lineage>
        <taxon>Bacteria</taxon>
        <taxon>Pseudomonadati</taxon>
        <taxon>Bacteroidota</taxon>
        <taxon>Cytophagia</taxon>
        <taxon>Cytophagales</taxon>
        <taxon>Hymenobacteraceae</taxon>
        <taxon>Pontibacter</taxon>
    </lineage>
</organism>
<dbReference type="RefSeq" id="WP_115566484.1">
    <property type="nucleotide sequence ID" value="NZ_QRGR01000017.1"/>
</dbReference>
<dbReference type="InterPro" id="IPR006016">
    <property type="entry name" value="UspA"/>
</dbReference>
<reference evidence="3" key="1">
    <citation type="submission" date="2018-08" db="EMBL/GenBank/DDBJ databases">
        <authorList>
            <person name="Liu Z.-W."/>
            <person name="Du Z.-J."/>
        </authorList>
    </citation>
    <scope>NUCLEOTIDE SEQUENCE [LARGE SCALE GENOMIC DNA]</scope>
    <source>
        <strain evidence="3">H4X</strain>
    </source>
</reference>
<dbReference type="Pfam" id="PF00582">
    <property type="entry name" value="Usp"/>
    <property type="match status" value="1"/>
</dbReference>
<evidence type="ECO:0000259" key="1">
    <source>
        <dbReference type="Pfam" id="PF00582"/>
    </source>
</evidence>
<keyword evidence="3" id="KW-1185">Reference proteome</keyword>
<feature type="domain" description="UspA" evidence="1">
    <location>
        <begin position="1"/>
        <end position="33"/>
    </location>
</feature>
<dbReference type="Gene3D" id="3.40.50.12370">
    <property type="match status" value="1"/>
</dbReference>
<evidence type="ECO:0000313" key="3">
    <source>
        <dbReference type="Proteomes" id="UP000256708"/>
    </source>
</evidence>
<dbReference type="SUPFAM" id="SSF52402">
    <property type="entry name" value="Adenine nucleotide alpha hydrolases-like"/>
    <property type="match status" value="2"/>
</dbReference>
<dbReference type="Proteomes" id="UP000256708">
    <property type="component" value="Unassembled WGS sequence"/>
</dbReference>
<proteinExistence type="predicted"/>
<gene>
    <name evidence="2" type="ORF">DXT99_15485</name>
</gene>
<dbReference type="AlphaFoldDB" id="A0A3D8LA22"/>
<dbReference type="OrthoDB" id="1522603at2"/>
<accession>A0A3D8LA22</accession>